<dbReference type="AlphaFoldDB" id="A0A0W0FTX0"/>
<name>A0A0W0FTX0_MONRR</name>
<proteinExistence type="predicted"/>
<reference evidence="1 2" key="1">
    <citation type="submission" date="2015-12" db="EMBL/GenBank/DDBJ databases">
        <title>Draft genome sequence of Moniliophthora roreri, the causal agent of frosty pod rot of cacao.</title>
        <authorList>
            <person name="Aime M.C."/>
            <person name="Diaz-Valderrama J.R."/>
            <person name="Kijpornyongpan T."/>
            <person name="Phillips-Mora W."/>
        </authorList>
    </citation>
    <scope>NUCLEOTIDE SEQUENCE [LARGE SCALE GENOMIC DNA]</scope>
    <source>
        <strain evidence="1 2">MCA 2952</strain>
    </source>
</reference>
<evidence type="ECO:0000313" key="2">
    <source>
        <dbReference type="Proteomes" id="UP000054988"/>
    </source>
</evidence>
<organism evidence="1 2">
    <name type="scientific">Moniliophthora roreri</name>
    <name type="common">Frosty pod rot fungus</name>
    <name type="synonym">Monilia roreri</name>
    <dbReference type="NCBI Taxonomy" id="221103"/>
    <lineage>
        <taxon>Eukaryota</taxon>
        <taxon>Fungi</taxon>
        <taxon>Dikarya</taxon>
        <taxon>Basidiomycota</taxon>
        <taxon>Agaricomycotina</taxon>
        <taxon>Agaricomycetes</taxon>
        <taxon>Agaricomycetidae</taxon>
        <taxon>Agaricales</taxon>
        <taxon>Marasmiineae</taxon>
        <taxon>Marasmiaceae</taxon>
        <taxon>Moniliophthora</taxon>
    </lineage>
</organism>
<comment type="caution">
    <text evidence="1">The sequence shown here is derived from an EMBL/GenBank/DDBJ whole genome shotgun (WGS) entry which is preliminary data.</text>
</comment>
<sequence length="47" mass="5547">MNNAVHVYNRTPNKRLEWKTPTEIYSKKVPDVSYFRTPGCSALRSQY</sequence>
<gene>
    <name evidence="1" type="ORF">WG66_7625</name>
</gene>
<dbReference type="EMBL" id="LATX01001628">
    <property type="protein sequence ID" value="KTB39799.1"/>
    <property type="molecule type" value="Genomic_DNA"/>
</dbReference>
<evidence type="ECO:0000313" key="1">
    <source>
        <dbReference type="EMBL" id="KTB39799.1"/>
    </source>
</evidence>
<dbReference type="Proteomes" id="UP000054988">
    <property type="component" value="Unassembled WGS sequence"/>
</dbReference>
<accession>A0A0W0FTX0</accession>
<protein>
    <submittedName>
        <fullName evidence="1">Putative ribonuclease H-like protein</fullName>
    </submittedName>
</protein>